<dbReference type="Proteomes" id="UP000014480">
    <property type="component" value="Unassembled WGS sequence"/>
</dbReference>
<name>A0A484G7D0_COLOR</name>
<organism evidence="1 2">
    <name type="scientific">Colletotrichum orbiculare (strain 104-T / ATCC 96160 / CBS 514.97 / LARS 414 / MAFF 240422)</name>
    <name type="common">Cucumber anthracnose fungus</name>
    <name type="synonym">Colletotrichum lagenarium</name>
    <dbReference type="NCBI Taxonomy" id="1213857"/>
    <lineage>
        <taxon>Eukaryota</taxon>
        <taxon>Fungi</taxon>
        <taxon>Dikarya</taxon>
        <taxon>Ascomycota</taxon>
        <taxon>Pezizomycotina</taxon>
        <taxon>Sordariomycetes</taxon>
        <taxon>Hypocreomycetidae</taxon>
        <taxon>Glomerellales</taxon>
        <taxon>Glomerellaceae</taxon>
        <taxon>Colletotrichum</taxon>
        <taxon>Colletotrichum orbiculare species complex</taxon>
    </lineage>
</organism>
<evidence type="ECO:0000313" key="2">
    <source>
        <dbReference type="Proteomes" id="UP000014480"/>
    </source>
</evidence>
<dbReference type="AlphaFoldDB" id="A0A484G7D0"/>
<sequence length="159" mass="17757">MPLQDRHHRIIQFDGRHRLGPGPISDRQTNWDQIPLAQLWKLGIAKQDCDTATRLEDQTEQKPANRITKTFVDTQEAFTGWADPVVAVSSQVECSQPPKDPQSRRVLTVLNSDLRPKSTALNHLRPPPSAPGATILASLAPTCSRLRHQPKENSPYGTQ</sequence>
<comment type="caution">
    <text evidence="1">The sequence shown here is derived from an EMBL/GenBank/DDBJ whole genome shotgun (WGS) entry which is preliminary data.</text>
</comment>
<reference evidence="2" key="2">
    <citation type="journal article" date="2019" name="Mol. Plant Microbe Interact.">
        <title>Genome sequence resources for four phytopathogenic fungi from the Colletotrichum orbiculare species complex.</title>
        <authorList>
            <person name="Gan P."/>
            <person name="Tsushima A."/>
            <person name="Narusaka M."/>
            <person name="Narusaka Y."/>
            <person name="Takano Y."/>
            <person name="Kubo Y."/>
            <person name="Shirasu K."/>
        </authorList>
    </citation>
    <scope>GENOME REANNOTATION</scope>
    <source>
        <strain evidence="2">104-T / ATCC 96160 / CBS 514.97 / LARS 414 / MAFF 240422</strain>
    </source>
</reference>
<proteinExistence type="predicted"/>
<protein>
    <submittedName>
        <fullName evidence="1">Uncharacterized protein</fullName>
    </submittedName>
</protein>
<keyword evidence="2" id="KW-1185">Reference proteome</keyword>
<accession>A0A484G7D0</accession>
<dbReference type="EMBL" id="AMCV02000001">
    <property type="protein sequence ID" value="TDZ26182.1"/>
    <property type="molecule type" value="Genomic_DNA"/>
</dbReference>
<evidence type="ECO:0000313" key="1">
    <source>
        <dbReference type="EMBL" id="TDZ26182.1"/>
    </source>
</evidence>
<reference evidence="2" key="1">
    <citation type="journal article" date="2013" name="New Phytol.">
        <title>Comparative genomic and transcriptomic analyses reveal the hemibiotrophic stage shift of Colletotrichum fungi.</title>
        <authorList>
            <person name="Gan P."/>
            <person name="Ikeda K."/>
            <person name="Irieda H."/>
            <person name="Narusaka M."/>
            <person name="O'Connell R.J."/>
            <person name="Narusaka Y."/>
            <person name="Takano Y."/>
            <person name="Kubo Y."/>
            <person name="Shirasu K."/>
        </authorList>
    </citation>
    <scope>NUCLEOTIDE SEQUENCE [LARGE SCALE GENOMIC DNA]</scope>
    <source>
        <strain evidence="2">104-T / ATCC 96160 / CBS 514.97 / LARS 414 / MAFF 240422</strain>
    </source>
</reference>
<gene>
    <name evidence="1" type="ORF">Cob_v001117</name>
</gene>